<keyword evidence="2" id="KW-0808">Transferase</keyword>
<dbReference type="GO" id="GO:0008168">
    <property type="term" value="F:methyltransferase activity"/>
    <property type="evidence" value="ECO:0007669"/>
    <property type="project" value="UniProtKB-KW"/>
</dbReference>
<gene>
    <name evidence="4" type="ORF">GCM10023321_60470</name>
</gene>
<dbReference type="EMBL" id="BAABJP010000037">
    <property type="protein sequence ID" value="GAA5167548.1"/>
    <property type="molecule type" value="Genomic_DNA"/>
</dbReference>
<accession>A0ABP9QU62</accession>
<dbReference type="InterPro" id="IPR029063">
    <property type="entry name" value="SAM-dependent_MTases_sf"/>
</dbReference>
<dbReference type="PANTHER" id="PTHR43167:SF1">
    <property type="entry name" value="PUTATIVE (AFU_ORTHOLOGUE AFUA_6G01830)-RELATED"/>
    <property type="match status" value="1"/>
</dbReference>
<evidence type="ECO:0000313" key="5">
    <source>
        <dbReference type="Proteomes" id="UP001428817"/>
    </source>
</evidence>
<keyword evidence="3" id="KW-0949">S-adenosyl-L-methionine</keyword>
<dbReference type="Proteomes" id="UP001428817">
    <property type="component" value="Unassembled WGS sequence"/>
</dbReference>
<evidence type="ECO:0000313" key="4">
    <source>
        <dbReference type="EMBL" id="GAA5167548.1"/>
    </source>
</evidence>
<dbReference type="CDD" id="cd02440">
    <property type="entry name" value="AdoMet_MTases"/>
    <property type="match status" value="1"/>
</dbReference>
<keyword evidence="1 4" id="KW-0489">Methyltransferase</keyword>
<dbReference type="PANTHER" id="PTHR43167">
    <property type="entry name" value="PUTATIVE (AFU_ORTHOLOGUE AFUA_6G01830)-RELATED"/>
    <property type="match status" value="1"/>
</dbReference>
<dbReference type="PROSITE" id="PS51682">
    <property type="entry name" value="SAM_OMT_I"/>
    <property type="match status" value="1"/>
</dbReference>
<name>A0ABP9QU62_9PSEU</name>
<sequence length="210" mass="21903">MLGGLLEAERGGDLDAIAASGLTGSESFPLHLDAASRADLLKDVYMSVSAEGGRLLYLLARATGARTVVEYGTSLGISAIYLAAAVRDNGGGRVIGTEIQPEKAARANRSFAAAGLAGEIELRVGDARETLRDLPGPVDLLLLDGWPDLGLDVLRVVEPALRPGSLVLVDDVEMNFGADVHGPLLEYLAGDGYVALRLPMADGIQVAVRL</sequence>
<dbReference type="Pfam" id="PF13578">
    <property type="entry name" value="Methyltransf_24"/>
    <property type="match status" value="1"/>
</dbReference>
<keyword evidence="5" id="KW-1185">Reference proteome</keyword>
<protein>
    <submittedName>
        <fullName evidence="4">Class I SAM-dependent methyltransferase</fullName>
    </submittedName>
</protein>
<evidence type="ECO:0000256" key="1">
    <source>
        <dbReference type="ARBA" id="ARBA00022603"/>
    </source>
</evidence>
<evidence type="ECO:0000256" key="3">
    <source>
        <dbReference type="ARBA" id="ARBA00022691"/>
    </source>
</evidence>
<comment type="caution">
    <text evidence="4">The sequence shown here is derived from an EMBL/GenBank/DDBJ whole genome shotgun (WGS) entry which is preliminary data.</text>
</comment>
<evidence type="ECO:0000256" key="2">
    <source>
        <dbReference type="ARBA" id="ARBA00022679"/>
    </source>
</evidence>
<dbReference type="InterPro" id="IPR002935">
    <property type="entry name" value="SAM_O-MeTrfase"/>
</dbReference>
<organism evidence="4 5">
    <name type="scientific">Pseudonocardia eucalypti</name>
    <dbReference type="NCBI Taxonomy" id="648755"/>
    <lineage>
        <taxon>Bacteria</taxon>
        <taxon>Bacillati</taxon>
        <taxon>Actinomycetota</taxon>
        <taxon>Actinomycetes</taxon>
        <taxon>Pseudonocardiales</taxon>
        <taxon>Pseudonocardiaceae</taxon>
        <taxon>Pseudonocardia</taxon>
    </lineage>
</organism>
<dbReference type="GO" id="GO:0032259">
    <property type="term" value="P:methylation"/>
    <property type="evidence" value="ECO:0007669"/>
    <property type="project" value="UniProtKB-KW"/>
</dbReference>
<proteinExistence type="predicted"/>
<dbReference type="SUPFAM" id="SSF53335">
    <property type="entry name" value="S-adenosyl-L-methionine-dependent methyltransferases"/>
    <property type="match status" value="1"/>
</dbReference>
<dbReference type="Gene3D" id="3.40.50.150">
    <property type="entry name" value="Vaccinia Virus protein VP39"/>
    <property type="match status" value="1"/>
</dbReference>
<reference evidence="5" key="1">
    <citation type="journal article" date="2019" name="Int. J. Syst. Evol. Microbiol.">
        <title>The Global Catalogue of Microorganisms (GCM) 10K type strain sequencing project: providing services to taxonomists for standard genome sequencing and annotation.</title>
        <authorList>
            <consortium name="The Broad Institute Genomics Platform"/>
            <consortium name="The Broad Institute Genome Sequencing Center for Infectious Disease"/>
            <person name="Wu L."/>
            <person name="Ma J."/>
        </authorList>
    </citation>
    <scope>NUCLEOTIDE SEQUENCE [LARGE SCALE GENOMIC DNA]</scope>
    <source>
        <strain evidence="5">JCM 18303</strain>
    </source>
</reference>